<proteinExistence type="predicted"/>
<dbReference type="RefSeq" id="WP_151891755.1">
    <property type="nucleotide sequence ID" value="NZ_VNIK02000021.1"/>
</dbReference>
<name>A0A5N5IJT4_9FLAO</name>
<gene>
    <name evidence="2" type="ORF">FOT42_017640</name>
</gene>
<reference evidence="2" key="1">
    <citation type="submission" date="2019-10" db="EMBL/GenBank/DDBJ databases">
        <title>Muricauda hadale sp. nov., a piezophilic bacterium isolated from hadopelagic water of the Mariana Trench.</title>
        <authorList>
            <person name="Wei Y."/>
        </authorList>
    </citation>
    <scope>NUCLEOTIDE SEQUENCE [LARGE SCALE GENOMIC DNA]</scope>
    <source>
        <strain evidence="2">MT-229</strain>
    </source>
</reference>
<feature type="chain" id="PRO_5024419357" evidence="1">
    <location>
        <begin position="22"/>
        <end position="287"/>
    </location>
</feature>
<keyword evidence="3" id="KW-1185">Reference proteome</keyword>
<accession>A0A5N5IJT4</accession>
<sequence length="287" mass="32118">MSKITRLFLVVFNLLVMNVKAQNPTILTVEKIDATSAAINLKNTEGFWHLSGPRSWESSNNFSIFWHDGSNYNGIMTLLSNGYVGLGVTNPLERFQISNAFLFHNGGHKILSFLYKPSGPGTDLDANSYASEIRFDPVNGYLRFGTSSTLVDAPITRLSISKEGKVGIGTLDTGNHRLAVEGTIGAREIKVEVGTWSDYVFKDGYNLPTLEEVERHIKEKGHLINIPSAQEVEENGVELGEMNKLLLEKIEELTLYVLELKSNSKKTNALMEKQDKRIKELEQRLKN</sequence>
<dbReference type="Proteomes" id="UP000319204">
    <property type="component" value="Unassembled WGS sequence"/>
</dbReference>
<keyword evidence="1" id="KW-0732">Signal</keyword>
<feature type="signal peptide" evidence="1">
    <location>
        <begin position="1"/>
        <end position="21"/>
    </location>
</feature>
<evidence type="ECO:0000313" key="3">
    <source>
        <dbReference type="Proteomes" id="UP000319204"/>
    </source>
</evidence>
<dbReference type="EMBL" id="VNIK02000021">
    <property type="protein sequence ID" value="KAB5483626.1"/>
    <property type="molecule type" value="Genomic_DNA"/>
</dbReference>
<protein>
    <submittedName>
        <fullName evidence="2">Uncharacterized protein</fullName>
    </submittedName>
</protein>
<dbReference type="AlphaFoldDB" id="A0A5N5IJT4"/>
<comment type="caution">
    <text evidence="2">The sequence shown here is derived from an EMBL/GenBank/DDBJ whole genome shotgun (WGS) entry which is preliminary data.</text>
</comment>
<organism evidence="2 3">
    <name type="scientific">Flagellimonas hadalis</name>
    <dbReference type="NCBI Taxonomy" id="2597517"/>
    <lineage>
        <taxon>Bacteria</taxon>
        <taxon>Pseudomonadati</taxon>
        <taxon>Bacteroidota</taxon>
        <taxon>Flavobacteriia</taxon>
        <taxon>Flavobacteriales</taxon>
        <taxon>Flavobacteriaceae</taxon>
        <taxon>Flagellimonas</taxon>
    </lineage>
</organism>
<dbReference type="OrthoDB" id="9808753at2"/>
<evidence type="ECO:0000313" key="2">
    <source>
        <dbReference type="EMBL" id="KAB5483626.1"/>
    </source>
</evidence>
<evidence type="ECO:0000256" key="1">
    <source>
        <dbReference type="SAM" id="SignalP"/>
    </source>
</evidence>